<keyword evidence="1" id="KW-0472">Membrane</keyword>
<sequence length="172" mass="19072">MPLGHVSLSTGKLQFDRMRQFYIDILAPLGYGIFKEESGCYVGFAPKYGSPDFWLHADGSMEKPFDPAVDMVDERQGKTHVAFAAHSPKVVQRWHEAALKAGGVDNGKPGERPQYVKGYYGAFVIDPLGNNVEVMHWSPWWLKLMVAGPSAMCLLGGWFLGAAVFPYFSPKS</sequence>
<dbReference type="Gene3D" id="3.10.180.10">
    <property type="entry name" value="2,3-Dihydroxybiphenyl 1,2-Dioxygenase, domain 1"/>
    <property type="match status" value="1"/>
</dbReference>
<name>A0AAD5RG67_9PEZI</name>
<keyword evidence="1" id="KW-1133">Transmembrane helix</keyword>
<reference evidence="2" key="1">
    <citation type="submission" date="2022-07" db="EMBL/GenBank/DDBJ databases">
        <title>Draft genome sequence of Zalerion maritima ATCC 34329, a (micro)plastics degrading marine fungus.</title>
        <authorList>
            <person name="Paco A."/>
            <person name="Goncalves M.F.M."/>
            <person name="Rocha-Santos T.A.P."/>
            <person name="Alves A."/>
        </authorList>
    </citation>
    <scope>NUCLEOTIDE SEQUENCE</scope>
    <source>
        <strain evidence="2">ATCC 34329</strain>
    </source>
</reference>
<protein>
    <recommendedName>
        <fullName evidence="4">VOC domain-containing protein</fullName>
    </recommendedName>
</protein>
<dbReference type="AlphaFoldDB" id="A0AAD5RG67"/>
<accession>A0AAD5RG67</accession>
<evidence type="ECO:0008006" key="4">
    <source>
        <dbReference type="Google" id="ProtNLM"/>
    </source>
</evidence>
<dbReference type="InterPro" id="IPR029068">
    <property type="entry name" value="Glyas_Bleomycin-R_OHBP_Dase"/>
</dbReference>
<organism evidence="2 3">
    <name type="scientific">Zalerion maritima</name>
    <dbReference type="NCBI Taxonomy" id="339359"/>
    <lineage>
        <taxon>Eukaryota</taxon>
        <taxon>Fungi</taxon>
        <taxon>Dikarya</taxon>
        <taxon>Ascomycota</taxon>
        <taxon>Pezizomycotina</taxon>
        <taxon>Sordariomycetes</taxon>
        <taxon>Lulworthiomycetidae</taxon>
        <taxon>Lulworthiales</taxon>
        <taxon>Lulworthiaceae</taxon>
        <taxon>Zalerion</taxon>
    </lineage>
</organism>
<dbReference type="CDD" id="cd07262">
    <property type="entry name" value="VOC_like"/>
    <property type="match status" value="1"/>
</dbReference>
<dbReference type="PANTHER" id="PTHR35006:SF2">
    <property type="entry name" value="GLYOXALASE FAMILY PROTEIN (AFU_ORTHOLOGUE AFUA_5G14830)"/>
    <property type="match status" value="1"/>
</dbReference>
<dbReference type="EMBL" id="JAKWBI020000759">
    <property type="protein sequence ID" value="KAJ2892648.1"/>
    <property type="molecule type" value="Genomic_DNA"/>
</dbReference>
<gene>
    <name evidence="2" type="ORF">MKZ38_009492</name>
</gene>
<proteinExistence type="predicted"/>
<dbReference type="SUPFAM" id="SSF54593">
    <property type="entry name" value="Glyoxalase/Bleomycin resistance protein/Dihydroxybiphenyl dioxygenase"/>
    <property type="match status" value="1"/>
</dbReference>
<feature type="transmembrane region" description="Helical" evidence="1">
    <location>
        <begin position="144"/>
        <end position="168"/>
    </location>
</feature>
<evidence type="ECO:0000256" key="1">
    <source>
        <dbReference type="SAM" id="Phobius"/>
    </source>
</evidence>
<evidence type="ECO:0000313" key="2">
    <source>
        <dbReference type="EMBL" id="KAJ2892648.1"/>
    </source>
</evidence>
<keyword evidence="1" id="KW-0812">Transmembrane</keyword>
<evidence type="ECO:0000313" key="3">
    <source>
        <dbReference type="Proteomes" id="UP001201980"/>
    </source>
</evidence>
<dbReference type="Proteomes" id="UP001201980">
    <property type="component" value="Unassembled WGS sequence"/>
</dbReference>
<keyword evidence="3" id="KW-1185">Reference proteome</keyword>
<comment type="caution">
    <text evidence="2">The sequence shown here is derived from an EMBL/GenBank/DDBJ whole genome shotgun (WGS) entry which is preliminary data.</text>
</comment>
<dbReference type="PANTHER" id="PTHR35006">
    <property type="entry name" value="GLYOXALASE FAMILY PROTEIN (AFU_ORTHOLOGUE AFUA_5G14830)"/>
    <property type="match status" value="1"/>
</dbReference>